<dbReference type="OrthoDB" id="9802264at2"/>
<dbReference type="Gene3D" id="3.40.50.300">
    <property type="entry name" value="P-loop containing nucleotide triphosphate hydrolases"/>
    <property type="match status" value="1"/>
</dbReference>
<evidence type="ECO:0000313" key="12">
    <source>
        <dbReference type="Proteomes" id="UP000280668"/>
    </source>
</evidence>
<dbReference type="InterPro" id="IPR027417">
    <property type="entry name" value="P-loop_NTPase"/>
</dbReference>
<dbReference type="GO" id="GO:0005524">
    <property type="term" value="F:ATP binding"/>
    <property type="evidence" value="ECO:0007669"/>
    <property type="project" value="UniProtKB-KW"/>
</dbReference>
<dbReference type="GO" id="GO:0016887">
    <property type="term" value="F:ATP hydrolysis activity"/>
    <property type="evidence" value="ECO:0007669"/>
    <property type="project" value="InterPro"/>
</dbReference>
<comment type="caution">
    <text evidence="11">The sequence shown here is derived from an EMBL/GenBank/DDBJ whole genome shotgun (WGS) entry which is preliminary data.</text>
</comment>
<keyword evidence="3" id="KW-0410">Iron transport</keyword>
<evidence type="ECO:0000256" key="6">
    <source>
        <dbReference type="ARBA" id="ARBA00023004"/>
    </source>
</evidence>
<organism evidence="11 12">
    <name type="scientific">Bogoriella caseilytica</name>
    <dbReference type="NCBI Taxonomy" id="56055"/>
    <lineage>
        <taxon>Bacteria</taxon>
        <taxon>Bacillati</taxon>
        <taxon>Actinomycetota</taxon>
        <taxon>Actinomycetes</taxon>
        <taxon>Micrococcales</taxon>
        <taxon>Bogoriellaceae</taxon>
        <taxon>Bogoriella</taxon>
    </lineage>
</organism>
<keyword evidence="7" id="KW-0406">Ion transport</keyword>
<evidence type="ECO:0000313" key="11">
    <source>
        <dbReference type="EMBL" id="ROR71950.1"/>
    </source>
</evidence>
<keyword evidence="6" id="KW-0408">Iron</keyword>
<gene>
    <name evidence="11" type="ORF">EDD31_0289</name>
</gene>
<dbReference type="EC" id="7.6.2.9" evidence="9"/>
<evidence type="ECO:0000256" key="5">
    <source>
        <dbReference type="ARBA" id="ARBA00022840"/>
    </source>
</evidence>
<evidence type="ECO:0000256" key="4">
    <source>
        <dbReference type="ARBA" id="ARBA00022741"/>
    </source>
</evidence>
<dbReference type="InterPro" id="IPR017871">
    <property type="entry name" value="ABC_transporter-like_CS"/>
</dbReference>
<dbReference type="SMART" id="SM00382">
    <property type="entry name" value="AAA"/>
    <property type="match status" value="1"/>
</dbReference>
<sequence>MTSTLQLTGLTKRFGPVTAVNQLSLNVAQGELLAVLGPSGCGKTTLLRLVAGFEAADEGEIRVGGRTVSAPGAHMAPHRRKVGVVPQEPSLFAHLSVAKNVAFGLRRGAERRAAECLELVGLGGLGERMPHELSGGQQQRVAVARALAPQPPVVLLDEPFSALDASLRGELRQDVREALAEAGSTAVLVTHDQDEALSMADRVAVMRDGEIRQIGSPAQIYREPADPWVAQFVGDAMLLPVRASGSAFLSALGEVATESGAVSGVPETDGRNAAGTCAPLALVRPEQVRLRPPGDGVPATVLRVDYHGHDALIVLSLGAEGTPGLMRLIDGPDVPVEPGQSVHVSVHGPVRMYAGTEAEAGAYTLD</sequence>
<evidence type="ECO:0000256" key="3">
    <source>
        <dbReference type="ARBA" id="ARBA00022496"/>
    </source>
</evidence>
<keyword evidence="2" id="KW-1003">Cell membrane</keyword>
<dbReference type="InterPro" id="IPR015853">
    <property type="entry name" value="ABC_transpr_FbpC"/>
</dbReference>
<keyword evidence="5 11" id="KW-0067">ATP-binding</keyword>
<feature type="domain" description="ABC transporter" evidence="10">
    <location>
        <begin position="5"/>
        <end position="233"/>
    </location>
</feature>
<dbReference type="PANTHER" id="PTHR42781:SF4">
    <property type="entry name" value="SPERMIDINE_PUTRESCINE IMPORT ATP-BINDING PROTEIN POTA"/>
    <property type="match status" value="1"/>
</dbReference>
<dbReference type="InterPro" id="IPR050093">
    <property type="entry name" value="ABC_SmlMolc_Importer"/>
</dbReference>
<dbReference type="SUPFAM" id="SSF50331">
    <property type="entry name" value="MOP-like"/>
    <property type="match status" value="1"/>
</dbReference>
<dbReference type="CDD" id="cd03259">
    <property type="entry name" value="ABC_Carb_Solutes_like"/>
    <property type="match status" value="1"/>
</dbReference>
<dbReference type="Pfam" id="PF08402">
    <property type="entry name" value="TOBE_2"/>
    <property type="match status" value="1"/>
</dbReference>
<dbReference type="InterPro" id="IPR008995">
    <property type="entry name" value="Mo/tungstate-bd_C_term_dom"/>
</dbReference>
<accession>A0A3N2B9L4</accession>
<evidence type="ECO:0000256" key="9">
    <source>
        <dbReference type="ARBA" id="ARBA00066388"/>
    </source>
</evidence>
<evidence type="ECO:0000256" key="7">
    <source>
        <dbReference type="ARBA" id="ARBA00023065"/>
    </source>
</evidence>
<keyword evidence="8" id="KW-0472">Membrane</keyword>
<dbReference type="RefSeq" id="WP_123302596.1">
    <property type="nucleotide sequence ID" value="NZ_RKHK01000001.1"/>
</dbReference>
<keyword evidence="12" id="KW-1185">Reference proteome</keyword>
<evidence type="ECO:0000256" key="1">
    <source>
        <dbReference type="ARBA" id="ARBA00022448"/>
    </source>
</evidence>
<dbReference type="PROSITE" id="PS00211">
    <property type="entry name" value="ABC_TRANSPORTER_1"/>
    <property type="match status" value="1"/>
</dbReference>
<dbReference type="Proteomes" id="UP000280668">
    <property type="component" value="Unassembled WGS sequence"/>
</dbReference>
<protein>
    <recommendedName>
        <fullName evidence="9">ABC-type quaternary amine transporter</fullName>
        <ecNumber evidence="9">7.6.2.9</ecNumber>
    </recommendedName>
</protein>
<dbReference type="PROSITE" id="PS50893">
    <property type="entry name" value="ABC_TRANSPORTER_2"/>
    <property type="match status" value="1"/>
</dbReference>
<reference evidence="11 12" key="1">
    <citation type="submission" date="2018-11" db="EMBL/GenBank/DDBJ databases">
        <title>Sequencing the genomes of 1000 actinobacteria strains.</title>
        <authorList>
            <person name="Klenk H.-P."/>
        </authorList>
    </citation>
    <scope>NUCLEOTIDE SEQUENCE [LARGE SCALE GENOMIC DNA]</scope>
    <source>
        <strain evidence="11 12">DSM 11294</strain>
    </source>
</reference>
<dbReference type="GO" id="GO:0015408">
    <property type="term" value="F:ABC-type ferric iron transporter activity"/>
    <property type="evidence" value="ECO:0007669"/>
    <property type="project" value="InterPro"/>
</dbReference>
<evidence type="ECO:0000259" key="10">
    <source>
        <dbReference type="PROSITE" id="PS50893"/>
    </source>
</evidence>
<dbReference type="Pfam" id="PF00005">
    <property type="entry name" value="ABC_tran"/>
    <property type="match status" value="1"/>
</dbReference>
<dbReference type="AlphaFoldDB" id="A0A3N2B9L4"/>
<evidence type="ECO:0000256" key="8">
    <source>
        <dbReference type="ARBA" id="ARBA00023136"/>
    </source>
</evidence>
<dbReference type="FunFam" id="3.40.50.300:FF:000425">
    <property type="entry name" value="Probable ABC transporter, ATP-binding subunit"/>
    <property type="match status" value="1"/>
</dbReference>
<dbReference type="InterPro" id="IPR003439">
    <property type="entry name" value="ABC_transporter-like_ATP-bd"/>
</dbReference>
<dbReference type="SUPFAM" id="SSF52540">
    <property type="entry name" value="P-loop containing nucleoside triphosphate hydrolases"/>
    <property type="match status" value="1"/>
</dbReference>
<keyword evidence="1" id="KW-0813">Transport</keyword>
<evidence type="ECO:0000256" key="2">
    <source>
        <dbReference type="ARBA" id="ARBA00022475"/>
    </source>
</evidence>
<dbReference type="EMBL" id="RKHK01000001">
    <property type="protein sequence ID" value="ROR71950.1"/>
    <property type="molecule type" value="Genomic_DNA"/>
</dbReference>
<dbReference type="InterPro" id="IPR003593">
    <property type="entry name" value="AAA+_ATPase"/>
</dbReference>
<dbReference type="InterPro" id="IPR013611">
    <property type="entry name" value="Transp-assoc_OB_typ2"/>
</dbReference>
<dbReference type="PANTHER" id="PTHR42781">
    <property type="entry name" value="SPERMIDINE/PUTRESCINE IMPORT ATP-BINDING PROTEIN POTA"/>
    <property type="match status" value="1"/>
</dbReference>
<dbReference type="GO" id="GO:0043190">
    <property type="term" value="C:ATP-binding cassette (ABC) transporter complex"/>
    <property type="evidence" value="ECO:0007669"/>
    <property type="project" value="InterPro"/>
</dbReference>
<name>A0A3N2B9L4_9MICO</name>
<dbReference type="GO" id="GO:0015418">
    <property type="term" value="F:ABC-type quaternary ammonium compound transporting activity"/>
    <property type="evidence" value="ECO:0007669"/>
    <property type="project" value="UniProtKB-EC"/>
</dbReference>
<proteinExistence type="predicted"/>
<keyword evidence="4" id="KW-0547">Nucleotide-binding</keyword>